<dbReference type="AlphaFoldDB" id="A0A1G8HLC3"/>
<proteinExistence type="predicted"/>
<dbReference type="Proteomes" id="UP000199636">
    <property type="component" value="Unassembled WGS sequence"/>
</dbReference>
<dbReference type="GO" id="GO:0043565">
    <property type="term" value="F:sequence-specific DNA binding"/>
    <property type="evidence" value="ECO:0007669"/>
    <property type="project" value="InterPro"/>
</dbReference>
<name>A0A1G8HLC3_9PSED</name>
<dbReference type="GO" id="GO:0006313">
    <property type="term" value="P:DNA transposition"/>
    <property type="evidence" value="ECO:0007669"/>
    <property type="project" value="InterPro"/>
</dbReference>
<protein>
    <submittedName>
        <fullName evidence="1">Transposase</fullName>
    </submittedName>
</protein>
<accession>A0A1G8HLC3</accession>
<gene>
    <name evidence="1" type="ORF">SAMN05216272_105310</name>
</gene>
<organism evidence="1 2">
    <name type="scientific">Pseudomonas panipatensis</name>
    <dbReference type="NCBI Taxonomy" id="428992"/>
    <lineage>
        <taxon>Bacteria</taxon>
        <taxon>Pseudomonadati</taxon>
        <taxon>Pseudomonadota</taxon>
        <taxon>Gammaproteobacteria</taxon>
        <taxon>Pseudomonadales</taxon>
        <taxon>Pseudomonadaceae</taxon>
        <taxon>Pseudomonas</taxon>
    </lineage>
</organism>
<evidence type="ECO:0000313" key="1">
    <source>
        <dbReference type="EMBL" id="SDI07506.1"/>
    </source>
</evidence>
<dbReference type="STRING" id="428992.SAMN05216272_105310"/>
<sequence length="33" mass="4035">MVRESLEPKQSIWMVARRYGINPNQLSHWCKLY</sequence>
<dbReference type="SUPFAM" id="SSF48295">
    <property type="entry name" value="TrpR-like"/>
    <property type="match status" value="1"/>
</dbReference>
<dbReference type="InterPro" id="IPR002514">
    <property type="entry name" value="Transposase_8"/>
</dbReference>
<dbReference type="EMBL" id="FNDS01000005">
    <property type="protein sequence ID" value="SDI07506.1"/>
    <property type="molecule type" value="Genomic_DNA"/>
</dbReference>
<dbReference type="OrthoDB" id="9774685at2"/>
<dbReference type="GO" id="GO:0004803">
    <property type="term" value="F:transposase activity"/>
    <property type="evidence" value="ECO:0007669"/>
    <property type="project" value="InterPro"/>
</dbReference>
<dbReference type="InterPro" id="IPR010921">
    <property type="entry name" value="Trp_repressor/repl_initiator"/>
</dbReference>
<dbReference type="Pfam" id="PF01527">
    <property type="entry name" value="HTH_Tnp_1"/>
    <property type="match status" value="1"/>
</dbReference>
<dbReference type="RefSeq" id="WP_090263221.1">
    <property type="nucleotide sequence ID" value="NZ_FNDS01000005.1"/>
</dbReference>
<evidence type="ECO:0000313" key="2">
    <source>
        <dbReference type="Proteomes" id="UP000199636"/>
    </source>
</evidence>
<keyword evidence="2" id="KW-1185">Reference proteome</keyword>
<reference evidence="2" key="1">
    <citation type="submission" date="2016-10" db="EMBL/GenBank/DDBJ databases">
        <authorList>
            <person name="Varghese N."/>
            <person name="Submissions S."/>
        </authorList>
    </citation>
    <scope>NUCLEOTIDE SEQUENCE [LARGE SCALE GENOMIC DNA]</scope>
    <source>
        <strain evidence="2">CCM 7469</strain>
    </source>
</reference>